<comment type="caution">
    <text evidence="1">The sequence shown here is derived from an EMBL/GenBank/DDBJ whole genome shotgun (WGS) entry which is preliminary data.</text>
</comment>
<accession>A0AAV4RI43</accession>
<proteinExistence type="predicted"/>
<dbReference type="Proteomes" id="UP001054837">
    <property type="component" value="Unassembled WGS sequence"/>
</dbReference>
<gene>
    <name evidence="1" type="ORF">CDAR_285451</name>
</gene>
<dbReference type="AlphaFoldDB" id="A0AAV4RI43"/>
<reference evidence="1 2" key="1">
    <citation type="submission" date="2021-06" db="EMBL/GenBank/DDBJ databases">
        <title>Caerostris darwini draft genome.</title>
        <authorList>
            <person name="Kono N."/>
            <person name="Arakawa K."/>
        </authorList>
    </citation>
    <scope>NUCLEOTIDE SEQUENCE [LARGE SCALE GENOMIC DNA]</scope>
</reference>
<sequence>MQPKRIMKRINMGLSAKTDCCSKGHRPQILKNLATYLQSNKNKSSTNGIPIDTEIADDDTVHCSCGAFHHYPGPIFYGSPAASDEISERKPPDKRICSISVAGVSQSGLPSI</sequence>
<organism evidence="1 2">
    <name type="scientific">Caerostris darwini</name>
    <dbReference type="NCBI Taxonomy" id="1538125"/>
    <lineage>
        <taxon>Eukaryota</taxon>
        <taxon>Metazoa</taxon>
        <taxon>Ecdysozoa</taxon>
        <taxon>Arthropoda</taxon>
        <taxon>Chelicerata</taxon>
        <taxon>Arachnida</taxon>
        <taxon>Araneae</taxon>
        <taxon>Araneomorphae</taxon>
        <taxon>Entelegynae</taxon>
        <taxon>Araneoidea</taxon>
        <taxon>Araneidae</taxon>
        <taxon>Caerostris</taxon>
    </lineage>
</organism>
<keyword evidence="2" id="KW-1185">Reference proteome</keyword>
<dbReference type="EMBL" id="BPLQ01006157">
    <property type="protein sequence ID" value="GIY20406.1"/>
    <property type="molecule type" value="Genomic_DNA"/>
</dbReference>
<protein>
    <submittedName>
        <fullName evidence="1">Uncharacterized protein</fullName>
    </submittedName>
</protein>
<evidence type="ECO:0000313" key="2">
    <source>
        <dbReference type="Proteomes" id="UP001054837"/>
    </source>
</evidence>
<name>A0AAV4RI43_9ARAC</name>
<evidence type="ECO:0000313" key="1">
    <source>
        <dbReference type="EMBL" id="GIY20406.1"/>
    </source>
</evidence>